<comment type="caution">
    <text evidence="2">The sequence shown here is derived from an EMBL/GenBank/DDBJ whole genome shotgun (WGS) entry which is preliminary data.</text>
</comment>
<evidence type="ECO:0000256" key="1">
    <source>
        <dbReference type="SAM" id="Phobius"/>
    </source>
</evidence>
<accession>A0ABP8CNS5</accession>
<keyword evidence="1" id="KW-0812">Transmembrane</keyword>
<evidence type="ECO:0000313" key="3">
    <source>
        <dbReference type="Proteomes" id="UP001501682"/>
    </source>
</evidence>
<keyword evidence="1" id="KW-1133">Transmembrane helix</keyword>
<reference evidence="3" key="1">
    <citation type="journal article" date="2019" name="Int. J. Syst. Evol. Microbiol.">
        <title>The Global Catalogue of Microorganisms (GCM) 10K type strain sequencing project: providing services to taxonomists for standard genome sequencing and annotation.</title>
        <authorList>
            <consortium name="The Broad Institute Genomics Platform"/>
            <consortium name="The Broad Institute Genome Sequencing Center for Infectious Disease"/>
            <person name="Wu L."/>
            <person name="Ma J."/>
        </authorList>
    </citation>
    <scope>NUCLEOTIDE SEQUENCE [LARGE SCALE GENOMIC DNA]</scope>
    <source>
        <strain evidence="3">JCM 17633</strain>
    </source>
</reference>
<keyword evidence="3" id="KW-1185">Reference proteome</keyword>
<name>A0ABP8CNS5_9FLAO</name>
<dbReference type="Proteomes" id="UP001501682">
    <property type="component" value="Unassembled WGS sequence"/>
</dbReference>
<gene>
    <name evidence="2" type="ORF">GCM10022292_08160</name>
</gene>
<evidence type="ECO:0000313" key="2">
    <source>
        <dbReference type="EMBL" id="GAA4241496.1"/>
    </source>
</evidence>
<dbReference type="EMBL" id="BAABCB010000006">
    <property type="protein sequence ID" value="GAA4241496.1"/>
    <property type="molecule type" value="Genomic_DNA"/>
</dbReference>
<feature type="transmembrane region" description="Helical" evidence="1">
    <location>
        <begin position="6"/>
        <end position="29"/>
    </location>
</feature>
<sequence length="49" mass="5523">MTSLMIGPFQIILVLIVPVGIFLLGFFIGKKSGYIKRVKETENLNKQIN</sequence>
<organism evidence="2 3">
    <name type="scientific">Winogradskyella damuponensis</name>
    <dbReference type="NCBI Taxonomy" id="943939"/>
    <lineage>
        <taxon>Bacteria</taxon>
        <taxon>Pseudomonadati</taxon>
        <taxon>Bacteroidota</taxon>
        <taxon>Flavobacteriia</taxon>
        <taxon>Flavobacteriales</taxon>
        <taxon>Flavobacteriaceae</taxon>
        <taxon>Winogradskyella</taxon>
    </lineage>
</organism>
<keyword evidence="1" id="KW-0472">Membrane</keyword>
<proteinExistence type="predicted"/>
<dbReference type="RefSeq" id="WP_334466822.1">
    <property type="nucleotide sequence ID" value="NZ_BAABCB010000006.1"/>
</dbReference>
<protein>
    <submittedName>
        <fullName evidence="2">Uncharacterized protein</fullName>
    </submittedName>
</protein>